<dbReference type="EMBL" id="CABFMQ020000101">
    <property type="protein sequence ID" value="VTZ51637.1"/>
    <property type="molecule type" value="Genomic_DNA"/>
</dbReference>
<evidence type="ECO:0000313" key="2">
    <source>
        <dbReference type="Proteomes" id="UP000485880"/>
    </source>
</evidence>
<dbReference type="Pfam" id="PF08882">
    <property type="entry name" value="Acetone_carb_G"/>
    <property type="match status" value="1"/>
</dbReference>
<keyword evidence="2" id="KW-1185">Reference proteome</keyword>
<dbReference type="InterPro" id="IPR016750">
    <property type="entry name" value="Aceto_COase_bsu/gsu"/>
</dbReference>
<dbReference type="PIRSF" id="PIRSF019217">
    <property type="entry name" value="Acetone_carboxlyase_gsu"/>
    <property type="match status" value="1"/>
</dbReference>
<reference evidence="1 2" key="1">
    <citation type="submission" date="2019-05" db="EMBL/GenBank/DDBJ databases">
        <authorList>
            <person name="Farhan Ul Haque M."/>
        </authorList>
    </citation>
    <scope>NUCLEOTIDE SEQUENCE [LARGE SCALE GENOMIC DNA]</scope>
    <source>
        <strain evidence="1">2</strain>
    </source>
</reference>
<comment type="caution">
    <text evidence="1">The sequence shown here is derived from an EMBL/GenBank/DDBJ whole genome shotgun (WGS) entry which is preliminary data.</text>
</comment>
<name>A0A8B6M9F8_METTU</name>
<accession>A0A8B6M9F8</accession>
<dbReference type="Proteomes" id="UP000485880">
    <property type="component" value="Unassembled WGS sequence"/>
</dbReference>
<keyword evidence="1" id="KW-0436">Ligase</keyword>
<protein>
    <submittedName>
        <fullName evidence="1">Acetone carboxylase gamma subunit</fullName>
        <ecNumber evidence="1">6.4.1.6</ecNumber>
    </submittedName>
</protein>
<evidence type="ECO:0000313" key="1">
    <source>
        <dbReference type="EMBL" id="VTZ51637.1"/>
    </source>
</evidence>
<gene>
    <name evidence="1" type="primary">acxC</name>
    <name evidence="1" type="ORF">MPC4_420002</name>
</gene>
<sequence length="168" mass="19982">MAYTRAKIADLVDGKIDQETLHQMLSTPKDPERFATYIEILQERVSWDDRIILPLGPKLYIVQLKTSKEWVVRCECGHNFCNWKENWKLFARIHVRDTQPKLEEIYPRLMAQTSTWQVLREYYCSECATLHDVEAPTPWYPVIRDFEPDVDTFYKDWVGLKVPERTDA</sequence>
<dbReference type="GO" id="GO:0018710">
    <property type="term" value="F:acetone carboxylase activity"/>
    <property type="evidence" value="ECO:0007669"/>
    <property type="project" value="UniProtKB-EC"/>
</dbReference>
<dbReference type="RefSeq" id="WP_174513405.1">
    <property type="nucleotide sequence ID" value="NZ_CABFMQ020000101.1"/>
</dbReference>
<dbReference type="EC" id="6.4.1.6" evidence="1"/>
<proteinExistence type="predicted"/>
<organism evidence="1 2">
    <name type="scientific">Methylocella tundrae</name>
    <dbReference type="NCBI Taxonomy" id="227605"/>
    <lineage>
        <taxon>Bacteria</taxon>
        <taxon>Pseudomonadati</taxon>
        <taxon>Pseudomonadota</taxon>
        <taxon>Alphaproteobacteria</taxon>
        <taxon>Hyphomicrobiales</taxon>
        <taxon>Beijerinckiaceae</taxon>
        <taxon>Methylocella</taxon>
    </lineage>
</organism>
<dbReference type="AlphaFoldDB" id="A0A8B6M9F8"/>